<dbReference type="Gene3D" id="1.10.340.30">
    <property type="entry name" value="Hypothetical protein, domain 2"/>
    <property type="match status" value="1"/>
</dbReference>
<dbReference type="GO" id="GO:0003824">
    <property type="term" value="F:catalytic activity"/>
    <property type="evidence" value="ECO:0007669"/>
    <property type="project" value="InterPro"/>
</dbReference>
<protein>
    <recommendedName>
        <fullName evidence="2">Endonuclease</fullName>
    </recommendedName>
</protein>
<dbReference type="AlphaFoldDB" id="A0A6J4SV36"/>
<evidence type="ECO:0008006" key="2">
    <source>
        <dbReference type="Google" id="ProtNLM"/>
    </source>
</evidence>
<dbReference type="GO" id="GO:0006281">
    <property type="term" value="P:DNA repair"/>
    <property type="evidence" value="ECO:0007669"/>
    <property type="project" value="InterPro"/>
</dbReference>
<evidence type="ECO:0000313" key="1">
    <source>
        <dbReference type="EMBL" id="CAA9506088.1"/>
    </source>
</evidence>
<gene>
    <name evidence="1" type="ORF">AVDCRST_MAG45-1607</name>
</gene>
<organism evidence="1">
    <name type="scientific">uncultured Solirubrobacterales bacterium</name>
    <dbReference type="NCBI Taxonomy" id="768556"/>
    <lineage>
        <taxon>Bacteria</taxon>
        <taxon>Bacillati</taxon>
        <taxon>Actinomycetota</taxon>
        <taxon>Thermoleophilia</taxon>
        <taxon>Solirubrobacterales</taxon>
        <taxon>environmental samples</taxon>
    </lineage>
</organism>
<reference evidence="1" key="1">
    <citation type="submission" date="2020-02" db="EMBL/GenBank/DDBJ databases">
        <authorList>
            <person name="Meier V. D."/>
        </authorList>
    </citation>
    <scope>NUCLEOTIDE SEQUENCE</scope>
    <source>
        <strain evidence="1">AVDCRST_MAG45</strain>
    </source>
</reference>
<dbReference type="InterPro" id="IPR011257">
    <property type="entry name" value="DNA_glycosylase"/>
</dbReference>
<sequence>MAKPSRDAVLAALLERHGRTYCDELGIPIEKGTPSPLFRWLCASLLFSARINAELATRAASALADAGWTTPEKMAGATWRQRVKVLNESGYARFDERTATMLGETSDLLIDRYRGDLRRLREEAGRDPETERRLLKEFKGIGDVGVDIFFREVQTVWEEIAPFASRRPLEAAQRLGLGSSADELARLVSERELPRLVAALVRAELAGDHDDVLEAAKRG</sequence>
<dbReference type="SUPFAM" id="SSF48150">
    <property type="entry name" value="DNA-glycosylase"/>
    <property type="match status" value="1"/>
</dbReference>
<dbReference type="EMBL" id="CADCVU010000134">
    <property type="protein sequence ID" value="CAA9506088.1"/>
    <property type="molecule type" value="Genomic_DNA"/>
</dbReference>
<accession>A0A6J4SV36</accession>
<name>A0A6J4SV36_9ACTN</name>
<proteinExistence type="predicted"/>